<evidence type="ECO:0000256" key="1">
    <source>
        <dbReference type="SAM" id="MobiDB-lite"/>
    </source>
</evidence>
<dbReference type="Proteomes" id="UP001589575">
    <property type="component" value="Unassembled WGS sequence"/>
</dbReference>
<organism evidence="2 3">
    <name type="scientific">Citricoccus parietis</name>
    <dbReference type="NCBI Taxonomy" id="592307"/>
    <lineage>
        <taxon>Bacteria</taxon>
        <taxon>Bacillati</taxon>
        <taxon>Actinomycetota</taxon>
        <taxon>Actinomycetes</taxon>
        <taxon>Micrococcales</taxon>
        <taxon>Micrococcaceae</taxon>
        <taxon>Citricoccus</taxon>
    </lineage>
</organism>
<sequence>MNGGWTALAGRSWAGRWTPAARYVDVPSHNSSSSPVPSPGLLTVPSAGRSTRAGPWTVTTRSTVVPDGWGLRRVAEAATSTGVQAGTGAWWTTRLWRWTMPSSGSGKSGSAMSSMAAGNEATCTSTEGRSAGSSTGPFRWNIRAYRAASSAPISWSWTTTVRPGSCCGRRRLTSASLAAVDRAAR</sequence>
<protein>
    <submittedName>
        <fullName evidence="2">Uncharacterized protein</fullName>
    </submittedName>
</protein>
<proteinExistence type="predicted"/>
<gene>
    <name evidence="2" type="ORF">ACFFX0_04380</name>
</gene>
<keyword evidence="3" id="KW-1185">Reference proteome</keyword>
<name>A0ABV5FUW9_9MICC</name>
<feature type="region of interest" description="Disordered" evidence="1">
    <location>
        <begin position="26"/>
        <end position="55"/>
    </location>
</feature>
<evidence type="ECO:0000313" key="2">
    <source>
        <dbReference type="EMBL" id="MFB9070466.1"/>
    </source>
</evidence>
<comment type="caution">
    <text evidence="2">The sequence shown here is derived from an EMBL/GenBank/DDBJ whole genome shotgun (WGS) entry which is preliminary data.</text>
</comment>
<feature type="compositionally biased region" description="Low complexity" evidence="1">
    <location>
        <begin position="26"/>
        <end position="46"/>
    </location>
</feature>
<dbReference type="EMBL" id="JBHMFI010000001">
    <property type="protein sequence ID" value="MFB9070466.1"/>
    <property type="molecule type" value="Genomic_DNA"/>
</dbReference>
<evidence type="ECO:0000313" key="3">
    <source>
        <dbReference type="Proteomes" id="UP001589575"/>
    </source>
</evidence>
<accession>A0ABV5FUW9</accession>
<reference evidence="2 3" key="1">
    <citation type="submission" date="2024-09" db="EMBL/GenBank/DDBJ databases">
        <authorList>
            <person name="Sun Q."/>
            <person name="Mori K."/>
        </authorList>
    </citation>
    <scope>NUCLEOTIDE SEQUENCE [LARGE SCALE GENOMIC DNA]</scope>
    <source>
        <strain evidence="2 3">CCM 7609</strain>
    </source>
</reference>